<sequence length="621" mass="72131">MRIRAFCKNIEVNELEVCNLKNCTVVIDGQNYFYRLYQDSKLPYQFGCESNKYADYLRDHFSMFKKANVKCYILFKFGNTDREKKAKFKETETYITGLTYEVNGPPPNDITPVFMKCIYREVLDEMGIDYVICEFESKKQCIALAQKLKCPIISFDIEFAFSGRPYIPYAPPLHYNDTTGSIECGIFILDHFMRKNGLTREILSIFVVLTDELIFTDLPFQSFFEEVRLPLGFFKRNAALLRWLSRNTVENIKSRIIRNLTPEDQNMFSEEQVKIFDLIGRIETPGEPVNYLLNGKSTLIENNDPQWFEKGVITKKIALVYVNMYHSNSFYGSWCIEDPNADDALFLSIDIIKYAYNLLTNYQRNNLQFKNNKNEVQNINNVSLTMTSTSSVQKPPCCEENNILFGNGWDGIKDFKLFDFFLKESLPGINLDYIKTLPEDARLVVLSLIYFCCRKKENTMTHEAYSILLSYVMLGVVLPKIDTNNNNNINGKPNIVKIDKDLVTLNDCDTASTILAPFFELTYSELENIFDKKLIHPFVEFQHCLEQMNNLNRLCDQGDYQPTIYHKTYNGTFVYKFFYSIKNESRDGALHAIKKILTSAPTVLNFYMSLVKVCEQTMTNL</sequence>
<name>A0A386NAI8_OSTFU</name>
<comment type="similarity">
    <text evidence="1">Belongs to the asteroid family.</text>
</comment>
<dbReference type="InterPro" id="IPR026832">
    <property type="entry name" value="Asteroid"/>
</dbReference>
<proteinExistence type="evidence at transcript level"/>
<dbReference type="Pfam" id="PF00752">
    <property type="entry name" value="XPG_N"/>
    <property type="match status" value="1"/>
</dbReference>
<evidence type="ECO:0000313" key="3">
    <source>
        <dbReference type="EMBL" id="AYE20402.1"/>
    </source>
</evidence>
<dbReference type="EMBL" id="MF682492">
    <property type="protein sequence ID" value="AYE20402.1"/>
    <property type="molecule type" value="mRNA"/>
</dbReference>
<evidence type="ECO:0000259" key="2">
    <source>
        <dbReference type="Pfam" id="PF00752"/>
    </source>
</evidence>
<dbReference type="Gene3D" id="3.40.50.1010">
    <property type="entry name" value="5'-nuclease"/>
    <property type="match status" value="1"/>
</dbReference>
<dbReference type="SUPFAM" id="SSF88723">
    <property type="entry name" value="PIN domain-like"/>
    <property type="match status" value="1"/>
</dbReference>
<dbReference type="PANTHER" id="PTHR15665">
    <property type="entry name" value="ASTEROID PROTEIN"/>
    <property type="match status" value="1"/>
</dbReference>
<dbReference type="AlphaFoldDB" id="A0A386NAI8"/>
<dbReference type="OrthoDB" id="25987at2759"/>
<dbReference type="GO" id="GO:0004518">
    <property type="term" value="F:nuclease activity"/>
    <property type="evidence" value="ECO:0007669"/>
    <property type="project" value="InterPro"/>
</dbReference>
<dbReference type="KEGG" id="ofu:114354403"/>
<reference evidence="3" key="2">
    <citation type="journal article" date="2018" name="J. Biol. Chem.">
        <title>A nuclease specific to lepidopteran insects suppresses RNAi.</title>
        <authorList>
            <person name="Guan R.B."/>
            <person name="Li H.C."/>
            <person name="Fan Y.J."/>
            <person name="Hu S.R."/>
            <person name="Christiaens O."/>
            <person name="Smagghe G."/>
            <person name="Miao X.X."/>
        </authorList>
    </citation>
    <scope>NUCLEOTIDE SEQUENCE</scope>
</reference>
<dbReference type="PANTHER" id="PTHR15665:SF1">
    <property type="entry name" value="PROTEIN ASTEROID HOMOLOG 1"/>
    <property type="match status" value="1"/>
</dbReference>
<dbReference type="RefSeq" id="XP_028162616.1">
    <property type="nucleotide sequence ID" value="XM_028306815.1"/>
</dbReference>
<feature type="domain" description="XPG N-terminal" evidence="2">
    <location>
        <begin position="8"/>
        <end position="89"/>
    </location>
</feature>
<accession>A0A386NAI8</accession>
<organism evidence="3">
    <name type="scientific">Ostrinia furnacalis</name>
    <name type="common">Asian corn borer</name>
    <dbReference type="NCBI Taxonomy" id="93504"/>
    <lineage>
        <taxon>Eukaryota</taxon>
        <taxon>Metazoa</taxon>
        <taxon>Ecdysozoa</taxon>
        <taxon>Arthropoda</taxon>
        <taxon>Hexapoda</taxon>
        <taxon>Insecta</taxon>
        <taxon>Pterygota</taxon>
        <taxon>Neoptera</taxon>
        <taxon>Endopterygota</taxon>
        <taxon>Lepidoptera</taxon>
        <taxon>Glossata</taxon>
        <taxon>Ditrysia</taxon>
        <taxon>Pyraloidea</taxon>
        <taxon>Crambidae</taxon>
        <taxon>Pyraustinae</taxon>
        <taxon>Ostrinia</taxon>
    </lineage>
</organism>
<evidence type="ECO:0000256" key="1">
    <source>
        <dbReference type="ARBA" id="ARBA00007398"/>
    </source>
</evidence>
<protein>
    <submittedName>
        <fullName evidence="3">RNAi efficiency-related nuclease REase</fullName>
    </submittedName>
</protein>
<reference evidence="3" key="1">
    <citation type="submission" date="2017-08" db="EMBL/GenBank/DDBJ databases">
        <authorList>
            <person name="de Groot N.N."/>
        </authorList>
    </citation>
    <scope>NUCLEOTIDE SEQUENCE</scope>
</reference>
<dbReference type="InterPro" id="IPR006085">
    <property type="entry name" value="XPG_DNA_repair_N"/>
</dbReference>
<dbReference type="InterPro" id="IPR029060">
    <property type="entry name" value="PIN-like_dom_sf"/>
</dbReference>
<dbReference type="GeneID" id="114354403"/>